<evidence type="ECO:0000313" key="2">
    <source>
        <dbReference type="EMBL" id="CAC5367946.1"/>
    </source>
</evidence>
<dbReference type="EMBL" id="CACVKT020001416">
    <property type="protein sequence ID" value="CAC5367946.1"/>
    <property type="molecule type" value="Genomic_DNA"/>
</dbReference>
<dbReference type="InterPro" id="IPR022041">
    <property type="entry name" value="Methyltransf_FA"/>
</dbReference>
<dbReference type="OrthoDB" id="10404531at2759"/>
<dbReference type="Pfam" id="PF12248">
    <property type="entry name" value="Methyltransf_FA"/>
    <property type="match status" value="1"/>
</dbReference>
<keyword evidence="3" id="KW-1185">Reference proteome</keyword>
<evidence type="ECO:0000259" key="1">
    <source>
        <dbReference type="Pfam" id="PF12248"/>
    </source>
</evidence>
<sequence>MKLHRKNNNNPALTQITPDAMNCTEFRAFQISWTMIGNIVLAKDTNNGSEIIFDWKDPSPLVINGVDISTGLGSDGLWIIEHAALFTGYYCFVPEAYGDMLLMSMSTGRSEISCLSECSLDDYCLAVNFNIKMHKFQLIAVTQPIKKSIQNNWAFYTKCVQGKFMCLACIG</sequence>
<dbReference type="AlphaFoldDB" id="A0A6J8AH14"/>
<dbReference type="Proteomes" id="UP000507470">
    <property type="component" value="Unassembled WGS sequence"/>
</dbReference>
<gene>
    <name evidence="2" type="ORF">MCOR_7674</name>
</gene>
<reference evidence="2 3" key="1">
    <citation type="submission" date="2020-06" db="EMBL/GenBank/DDBJ databases">
        <authorList>
            <person name="Li R."/>
            <person name="Bekaert M."/>
        </authorList>
    </citation>
    <scope>NUCLEOTIDE SEQUENCE [LARGE SCALE GENOMIC DNA]</scope>
    <source>
        <strain evidence="3">wild</strain>
    </source>
</reference>
<organism evidence="2 3">
    <name type="scientific">Mytilus coruscus</name>
    <name type="common">Sea mussel</name>
    <dbReference type="NCBI Taxonomy" id="42192"/>
    <lineage>
        <taxon>Eukaryota</taxon>
        <taxon>Metazoa</taxon>
        <taxon>Spiralia</taxon>
        <taxon>Lophotrochozoa</taxon>
        <taxon>Mollusca</taxon>
        <taxon>Bivalvia</taxon>
        <taxon>Autobranchia</taxon>
        <taxon>Pteriomorphia</taxon>
        <taxon>Mytilida</taxon>
        <taxon>Mytiloidea</taxon>
        <taxon>Mytilidae</taxon>
        <taxon>Mytilinae</taxon>
        <taxon>Mytilus</taxon>
    </lineage>
</organism>
<accession>A0A6J8AH14</accession>
<protein>
    <recommendedName>
        <fullName evidence="1">Farnesoic acid O-methyl transferase domain-containing protein</fullName>
    </recommendedName>
</protein>
<feature type="domain" description="Farnesoic acid O-methyl transferase" evidence="1">
    <location>
        <begin position="5"/>
        <end position="82"/>
    </location>
</feature>
<evidence type="ECO:0000313" key="3">
    <source>
        <dbReference type="Proteomes" id="UP000507470"/>
    </source>
</evidence>
<proteinExistence type="predicted"/>
<name>A0A6J8AH14_MYTCO</name>